<keyword evidence="2" id="KW-0378">Hydrolase</keyword>
<dbReference type="EC" id="3.2.1.183" evidence="2"/>
<dbReference type="Proteomes" id="UP001568698">
    <property type="component" value="Unassembled WGS sequence"/>
</dbReference>
<accession>A0ABV4JZ07</accession>
<proteinExistence type="predicted"/>
<dbReference type="NCBIfam" id="TIGR03568">
    <property type="entry name" value="NeuC_NnaA"/>
    <property type="match status" value="1"/>
</dbReference>
<evidence type="ECO:0000259" key="1">
    <source>
        <dbReference type="Pfam" id="PF02350"/>
    </source>
</evidence>
<reference evidence="2 3" key="1">
    <citation type="submission" date="2024-08" db="EMBL/GenBank/DDBJ databases">
        <title>Sulfate-reducing bacteria isolated from formation water of the oil field in Kazakhstan and description of Pseudodesulfovibrio sp.</title>
        <authorList>
            <person name="Bidzhieva S.K."/>
            <person name="Tourova T.P."/>
            <person name="Grouzdev D.S."/>
            <person name="Beletsky A.V."/>
            <person name="Sokolova D.S."/>
            <person name="Samigullina S.R."/>
            <person name="Poltaraus A.B."/>
            <person name="Avtukh A.N."/>
            <person name="Tereshina V.M."/>
            <person name="Zhaparov N.S."/>
            <person name="Mardanov A.V."/>
            <person name="Nazina T.N."/>
        </authorList>
    </citation>
    <scope>NUCLEOTIDE SEQUENCE [LARGE SCALE GENOMIC DNA]</scope>
    <source>
        <strain evidence="2 3">9FUS</strain>
    </source>
</reference>
<keyword evidence="2" id="KW-0326">Glycosidase</keyword>
<organism evidence="2 3">
    <name type="scientific">Pseudodesulfovibrio karagichevae</name>
    <dbReference type="NCBI Taxonomy" id="3239305"/>
    <lineage>
        <taxon>Bacteria</taxon>
        <taxon>Pseudomonadati</taxon>
        <taxon>Thermodesulfobacteriota</taxon>
        <taxon>Desulfovibrionia</taxon>
        <taxon>Desulfovibrionales</taxon>
        <taxon>Desulfovibrionaceae</taxon>
    </lineage>
</organism>
<dbReference type="Gene3D" id="3.40.50.2000">
    <property type="entry name" value="Glycogen Phosphorylase B"/>
    <property type="match status" value="2"/>
</dbReference>
<sequence length="391" mass="41680">MRICVFTGTRAEYGLLTPLLKRLEADPDVELTLLVSGTHLSERHGHTVDAIRADGFAIGAEVPLPLDDDSRLGVALAMGEAVSGCARALDVLAPDMLVLLGDRWECLACATAANLIGVPVAHIHGGETTEGAVDEQFRHAITKLSRLHFTSCEPYRRRVIQLGESPDTVFNVGALGVENVTTVPLMDRKALEADLGFSLGDKFLLVTYHPVTLAEDGAAETEGFFAGLETVLTEDESLKAIVTGANADPGGSQVDARAARLHNKFPGRTLVSPSLGLVRYLSAMSLCAAVVGNSSSGILEAPSFKVPTVNVGDRQKGRERAASVFDCAPDADAVAHALRRALSPEGANIAKQARNPYEKYGTSQRMLDILKQGAPHGAKPFFDIDYRLSKD</sequence>
<feature type="domain" description="UDP-N-acetylglucosamine 2-epimerase" evidence="1">
    <location>
        <begin position="21"/>
        <end position="371"/>
    </location>
</feature>
<protein>
    <submittedName>
        <fullName evidence="2">UDP-N-acetylglucosamine 2-epimerase</fullName>
        <ecNumber evidence="2">3.2.1.183</ecNumber>
    </submittedName>
</protein>
<keyword evidence="3" id="KW-1185">Reference proteome</keyword>
<dbReference type="CDD" id="cd03786">
    <property type="entry name" value="GTB_UDP-GlcNAc_2-Epimerase"/>
    <property type="match status" value="1"/>
</dbReference>
<dbReference type="PANTHER" id="PTHR43174">
    <property type="entry name" value="UDP-N-ACETYLGLUCOSAMINE 2-EPIMERASE"/>
    <property type="match status" value="1"/>
</dbReference>
<dbReference type="Pfam" id="PF02350">
    <property type="entry name" value="Epimerase_2"/>
    <property type="match status" value="1"/>
</dbReference>
<dbReference type="InterPro" id="IPR003331">
    <property type="entry name" value="UDP_GlcNAc_Epimerase_2_dom"/>
</dbReference>
<dbReference type="PANTHER" id="PTHR43174:SF3">
    <property type="entry name" value="UDP-N-ACETYLGLUCOSAMINE 2-EPIMERASE"/>
    <property type="match status" value="1"/>
</dbReference>
<dbReference type="SUPFAM" id="SSF53756">
    <property type="entry name" value="UDP-Glycosyltransferase/glycogen phosphorylase"/>
    <property type="match status" value="1"/>
</dbReference>
<comment type="caution">
    <text evidence="2">The sequence shown here is derived from an EMBL/GenBank/DDBJ whole genome shotgun (WGS) entry which is preliminary data.</text>
</comment>
<name>A0ABV4JZ07_9BACT</name>
<dbReference type="GO" id="GO:0016798">
    <property type="term" value="F:hydrolase activity, acting on glycosyl bonds"/>
    <property type="evidence" value="ECO:0007669"/>
    <property type="project" value="UniProtKB-KW"/>
</dbReference>
<dbReference type="InterPro" id="IPR020004">
    <property type="entry name" value="UDP-GlcNAc_Epase"/>
</dbReference>
<dbReference type="EMBL" id="JBGLYH010000007">
    <property type="protein sequence ID" value="MEZ7195939.1"/>
    <property type="molecule type" value="Genomic_DNA"/>
</dbReference>
<gene>
    <name evidence="2" type="primary">neuC</name>
    <name evidence="2" type="ORF">AB6M95_04195</name>
</gene>
<dbReference type="RefSeq" id="WP_371385482.1">
    <property type="nucleotide sequence ID" value="NZ_JBGLYH010000007.1"/>
</dbReference>
<evidence type="ECO:0000313" key="2">
    <source>
        <dbReference type="EMBL" id="MEZ7195939.1"/>
    </source>
</evidence>
<dbReference type="InterPro" id="IPR029767">
    <property type="entry name" value="WecB-like"/>
</dbReference>
<evidence type="ECO:0000313" key="3">
    <source>
        <dbReference type="Proteomes" id="UP001568698"/>
    </source>
</evidence>